<dbReference type="STRING" id="332999.SAMN04488511_102250"/>
<dbReference type="PIRSF" id="PIRSF009320">
    <property type="entry name" value="Nuc_binding_HP_1000"/>
    <property type="match status" value="1"/>
</dbReference>
<dbReference type="SUPFAM" id="SSF52540">
    <property type="entry name" value="P-loop containing nucleoside triphosphate hydrolases"/>
    <property type="match status" value="1"/>
</dbReference>
<dbReference type="PANTHER" id="PTHR13696:SF99">
    <property type="entry name" value="COBYRINIC ACID AC-DIAMIDE SYNTHASE"/>
    <property type="match status" value="1"/>
</dbReference>
<reference evidence="3" key="1">
    <citation type="submission" date="2016-10" db="EMBL/GenBank/DDBJ databases">
        <authorList>
            <person name="Varghese N."/>
            <person name="Submissions S."/>
        </authorList>
    </citation>
    <scope>NUCLEOTIDE SEQUENCE [LARGE SCALE GENOMIC DNA]</scope>
    <source>
        <strain evidence="3">DSM 18130</strain>
    </source>
</reference>
<accession>A0A1I0SNP2</accession>
<dbReference type="RefSeq" id="WP_090980463.1">
    <property type="nucleotide sequence ID" value="NZ_FOJM01000002.1"/>
</dbReference>
<dbReference type="OrthoDB" id="978593at2"/>
<proteinExistence type="predicted"/>
<dbReference type="Gene3D" id="3.40.50.300">
    <property type="entry name" value="P-loop containing nucleotide triphosphate hydrolases"/>
    <property type="match status" value="1"/>
</dbReference>
<gene>
    <name evidence="2" type="ORF">SAMN04488511_102250</name>
</gene>
<protein>
    <submittedName>
        <fullName evidence="2">Chromosome partitioning protein</fullName>
    </submittedName>
</protein>
<dbReference type="PANTHER" id="PTHR13696">
    <property type="entry name" value="P-LOOP CONTAINING NUCLEOSIDE TRIPHOSPHATE HYDROLASE"/>
    <property type="match status" value="1"/>
</dbReference>
<dbReference type="CDD" id="cd02042">
    <property type="entry name" value="ParAB_family"/>
    <property type="match status" value="1"/>
</dbReference>
<dbReference type="InterPro" id="IPR002586">
    <property type="entry name" value="CobQ/CobB/MinD/ParA_Nub-bd_dom"/>
</dbReference>
<dbReference type="InterPro" id="IPR050678">
    <property type="entry name" value="DNA_Partitioning_ATPase"/>
</dbReference>
<organism evidence="2 3">
    <name type="scientific">Pedobacter suwonensis</name>
    <dbReference type="NCBI Taxonomy" id="332999"/>
    <lineage>
        <taxon>Bacteria</taxon>
        <taxon>Pseudomonadati</taxon>
        <taxon>Bacteroidota</taxon>
        <taxon>Sphingobacteriia</taxon>
        <taxon>Sphingobacteriales</taxon>
        <taxon>Sphingobacteriaceae</taxon>
        <taxon>Pedobacter</taxon>
    </lineage>
</organism>
<evidence type="ECO:0000259" key="1">
    <source>
        <dbReference type="Pfam" id="PF01656"/>
    </source>
</evidence>
<dbReference type="Proteomes" id="UP000198836">
    <property type="component" value="Unassembled WGS sequence"/>
</dbReference>
<keyword evidence="3" id="KW-1185">Reference proteome</keyword>
<sequence length="210" mass="23622">MLIIIGNQKGGAGKSTLTLLLANFLTLVKKRRVTVIDMDYQQSLAQKYEKAKILENAEPYEVIAAGLEHFPSMFTVLRQSSEHIVIIDLPGKLDDDGLMPVFAAADLVLCPFSYDELSFDSTILFSVVLKKINKDVPVFFVPNRIKGNVKYETQTEVEHQLIRFGNLTAPISDRVDFQRTSTFQTPLVLYPIILPVFERIYESHIGLSGT</sequence>
<dbReference type="AlphaFoldDB" id="A0A1I0SNP2"/>
<feature type="domain" description="CobQ/CobB/MinD/ParA nucleotide binding" evidence="1">
    <location>
        <begin position="3"/>
        <end position="181"/>
    </location>
</feature>
<dbReference type="Pfam" id="PF01656">
    <property type="entry name" value="CbiA"/>
    <property type="match status" value="1"/>
</dbReference>
<name>A0A1I0SNP2_9SPHI</name>
<evidence type="ECO:0000313" key="2">
    <source>
        <dbReference type="EMBL" id="SFA41130.1"/>
    </source>
</evidence>
<dbReference type="InterPro" id="IPR027417">
    <property type="entry name" value="P-loop_NTPase"/>
</dbReference>
<evidence type="ECO:0000313" key="3">
    <source>
        <dbReference type="Proteomes" id="UP000198836"/>
    </source>
</evidence>
<dbReference type="EMBL" id="FOJM01000002">
    <property type="protein sequence ID" value="SFA41130.1"/>
    <property type="molecule type" value="Genomic_DNA"/>
</dbReference>